<dbReference type="Pfam" id="PF00135">
    <property type="entry name" value="COesterase"/>
    <property type="match status" value="1"/>
</dbReference>
<protein>
    <submittedName>
        <fullName evidence="6">Carboxylesterase, type B (Modular protein)</fullName>
    </submittedName>
</protein>
<dbReference type="InterPro" id="IPR019826">
    <property type="entry name" value="Carboxylesterase_B_AS"/>
</dbReference>
<dbReference type="GO" id="GO:0004104">
    <property type="term" value="F:cholinesterase activity"/>
    <property type="evidence" value="ECO:0007669"/>
    <property type="project" value="InterPro"/>
</dbReference>
<name>A0A2N9LX72_9BACT</name>
<keyword evidence="3" id="KW-1015">Disulfide bond</keyword>
<dbReference type="PANTHER" id="PTHR43918">
    <property type="entry name" value="ACETYLCHOLINESTERASE"/>
    <property type="match status" value="1"/>
</dbReference>
<dbReference type="InterPro" id="IPR029058">
    <property type="entry name" value="AB_hydrolase_fold"/>
</dbReference>
<dbReference type="PRINTS" id="PR00878">
    <property type="entry name" value="CHOLNESTRASE"/>
</dbReference>
<reference evidence="7" key="1">
    <citation type="submission" date="2018-02" db="EMBL/GenBank/DDBJ databases">
        <authorList>
            <person name="Hausmann B."/>
        </authorList>
    </citation>
    <scope>NUCLEOTIDE SEQUENCE [LARGE SCALE GENOMIC DNA]</scope>
    <source>
        <strain evidence="7">Peat soil MAG SbA5</strain>
    </source>
</reference>
<organism evidence="6 7">
    <name type="scientific">Candidatus Sulfuritelmatomonas gaucii</name>
    <dbReference type="NCBI Taxonomy" id="2043161"/>
    <lineage>
        <taxon>Bacteria</taxon>
        <taxon>Pseudomonadati</taxon>
        <taxon>Acidobacteriota</taxon>
        <taxon>Terriglobia</taxon>
        <taxon>Terriglobales</taxon>
        <taxon>Acidobacteriaceae</taxon>
        <taxon>Candidatus Sulfuritelmatomonas</taxon>
    </lineage>
</organism>
<evidence type="ECO:0000313" key="6">
    <source>
        <dbReference type="EMBL" id="SPE27814.1"/>
    </source>
</evidence>
<dbReference type="Gene3D" id="3.40.50.1820">
    <property type="entry name" value="alpha/beta hydrolase"/>
    <property type="match status" value="2"/>
</dbReference>
<dbReference type="ESTHER" id="9bact-a0a2n9lx72.1">
    <property type="family name" value="Carb_B_Bacteria"/>
</dbReference>
<dbReference type="AlphaFoldDB" id="A0A2N9LX72"/>
<dbReference type="InterPro" id="IPR019819">
    <property type="entry name" value="Carboxylesterase_B_CS"/>
</dbReference>
<dbReference type="Pfam" id="PF00756">
    <property type="entry name" value="Esterase"/>
    <property type="match status" value="1"/>
</dbReference>
<feature type="active site" description="Charge relay system" evidence="4">
    <location>
        <position position="370"/>
    </location>
</feature>
<gene>
    <name evidence="6" type="ORF">SBA5_600056</name>
</gene>
<feature type="active site" description="Charge relay system" evidence="4">
    <location>
        <position position="465"/>
    </location>
</feature>
<sequence>MFESLEGIWIAAGKRLPLPPRFRVGQGSEHRRLHPGKVNMNKLLLAITILALPWTTVAASTTAKVEQGVLKGAREGSLTVYRGIPFAAPPVGDLRWRPPQPPAKWQGIRSADKFAAECVQSSGGSPQDAKTPEMSEDCLYLNVWTPAKSAHDHIPVLVWVYGGGFNAGATSIPTYSGDVLARKGVVLVSIAYRVGPFGFLAHPDLSAESPHHVSGNYGLLDMIASLQWIKTNIAAFGGDPQKVTVFGESAGGIAVSQLCASPLAKGLFQGAISESGGSFGPPRRAGQPGENMRLHADAERDGVSIAREAGASSIGELRKTPAEKIMAAQRTHGLAWPIIDGWVIPADQYTMYHDKQFNDVPVLIGYNSDEGATFSHDRNPREYIDGVRRRYDSFADNLLKAYPVGESTVPKSARDLSRDATFGWHTWIWARLQSQLGSSKVYYYYFDQHPPAPADSPRPGLGAPHGREVPYVFGHLNDLQHEQPTSADQVISDAMVTYWTNFAKYANPNGKGMPQWPAFSDANPELMCFTGTPHVGTVPNPDGLDALDAYFAWRRSPAGERASAIEDATPATTNVMGAQFPRILPDRSVTFQLKAPEAQSVDANISGKKFSMTKDSDGVWNVTTPPLVEGFHYYALDVDGVRVNDPGSHAFFGTGRDASGIEVPEDGATHYVPQDVPHGDVRIRIYHSKITGQWRRCFVYTPPDYDSNPTARYPVLYLQHGMGEDETGWIFQGNANLILDNLIAETKAVPMIIVMDNGYASRPAGPFSPASTGPDFSAFQDVMIKEVIPMIDTTFRTIPDRDHRAMAGLSMGANQALQIATHNLDTFAYMAGFSGTMNGLSTDPLDPNTTFGGVFKDGAAFNQKVKLLWLGMGTEEPNPFPAAIGEFRAMLDKAGVQYVYFSSPGTSHEWLTWRRDLNDFVPRLFR</sequence>
<dbReference type="ESTHER" id="9bact-a0a2n9lx72.2">
    <property type="family name" value="A85-Feruloyl-Esterase"/>
</dbReference>
<dbReference type="InterPro" id="IPR002018">
    <property type="entry name" value="CarbesteraseB"/>
</dbReference>
<dbReference type="PROSITE" id="PS00122">
    <property type="entry name" value="CARBOXYLESTERASE_B_1"/>
    <property type="match status" value="1"/>
</dbReference>
<dbReference type="CDD" id="cd02858">
    <property type="entry name" value="E_set_Esterase_N"/>
    <property type="match status" value="1"/>
</dbReference>
<keyword evidence="2" id="KW-0378">Hydrolase</keyword>
<accession>A0A2N9LX72</accession>
<proteinExistence type="inferred from homology"/>
<dbReference type="InterPro" id="IPR013783">
    <property type="entry name" value="Ig-like_fold"/>
</dbReference>
<dbReference type="SUPFAM" id="SSF53474">
    <property type="entry name" value="alpha/beta-Hydrolases"/>
    <property type="match status" value="2"/>
</dbReference>
<dbReference type="PANTHER" id="PTHR43918:SF4">
    <property type="entry name" value="CARBOXYLIC ESTER HYDROLASE"/>
    <property type="match status" value="1"/>
</dbReference>
<dbReference type="InterPro" id="IPR014756">
    <property type="entry name" value="Ig_E-set"/>
</dbReference>
<dbReference type="EMBL" id="OKRB01000120">
    <property type="protein sequence ID" value="SPE27814.1"/>
    <property type="molecule type" value="Genomic_DNA"/>
</dbReference>
<dbReference type="InterPro" id="IPR000997">
    <property type="entry name" value="Cholinesterase"/>
</dbReference>
<comment type="similarity">
    <text evidence="1">Belongs to the type-B carboxylesterase/lipase family.</text>
</comment>
<dbReference type="InterPro" id="IPR050654">
    <property type="entry name" value="AChE-related_enzymes"/>
</dbReference>
<evidence type="ECO:0000256" key="4">
    <source>
        <dbReference type="PIRSR" id="PIRSR600997-1"/>
    </source>
</evidence>
<feature type="active site" description="Acyl-ester intermediate" evidence="4">
    <location>
        <position position="249"/>
    </location>
</feature>
<evidence type="ECO:0000256" key="1">
    <source>
        <dbReference type="ARBA" id="ARBA00005964"/>
    </source>
</evidence>
<evidence type="ECO:0000313" key="7">
    <source>
        <dbReference type="Proteomes" id="UP000239735"/>
    </source>
</evidence>
<dbReference type="InterPro" id="IPR000801">
    <property type="entry name" value="Esterase-like"/>
</dbReference>
<dbReference type="Gene3D" id="2.60.40.10">
    <property type="entry name" value="Immunoglobulins"/>
    <property type="match status" value="1"/>
</dbReference>
<dbReference type="Proteomes" id="UP000239735">
    <property type="component" value="Unassembled WGS sequence"/>
</dbReference>
<evidence type="ECO:0000256" key="3">
    <source>
        <dbReference type="ARBA" id="ARBA00023157"/>
    </source>
</evidence>
<evidence type="ECO:0000259" key="5">
    <source>
        <dbReference type="Pfam" id="PF00135"/>
    </source>
</evidence>
<dbReference type="SUPFAM" id="SSF81296">
    <property type="entry name" value="E set domains"/>
    <property type="match status" value="1"/>
</dbReference>
<feature type="domain" description="Carboxylesterase type B" evidence="5">
    <location>
        <begin position="61"/>
        <end position="532"/>
    </location>
</feature>
<dbReference type="PROSITE" id="PS00941">
    <property type="entry name" value="CARBOXYLESTERASE_B_2"/>
    <property type="match status" value="1"/>
</dbReference>
<evidence type="ECO:0000256" key="2">
    <source>
        <dbReference type="ARBA" id="ARBA00022801"/>
    </source>
</evidence>